<keyword evidence="5" id="KW-0949">S-adenosyl-L-methionine</keyword>
<dbReference type="GO" id="GO:0009307">
    <property type="term" value="P:DNA restriction-modification system"/>
    <property type="evidence" value="ECO:0007669"/>
    <property type="project" value="UniProtKB-KW"/>
</dbReference>
<sequence length="195" mass="21606">MAVKKSEIYSSLWASCDALRGGMDASQYKDYILTLLFVKYVSDKFTGEDYADVEVPEGGSFDDMVKLIGKKNIGEGINKVIAKLAAANNLRGVIDKVSFNDPDKLGKEAFRAHAEKRLRYTADAFDIDTAAEIIGYSRGMVLSHIQQKHIDAVRISGKYIISKAAIVDFLVSDIAFGIVNKSAWHMNTILQFTKK</sequence>
<comment type="catalytic activity">
    <reaction evidence="7">
        <text>a 2'-deoxyadenosine in DNA + S-adenosyl-L-methionine = an N(6)-methyl-2'-deoxyadenosine in DNA + S-adenosyl-L-homocysteine + H(+)</text>
        <dbReference type="Rhea" id="RHEA:15197"/>
        <dbReference type="Rhea" id="RHEA-COMP:12418"/>
        <dbReference type="Rhea" id="RHEA-COMP:12419"/>
        <dbReference type="ChEBI" id="CHEBI:15378"/>
        <dbReference type="ChEBI" id="CHEBI:57856"/>
        <dbReference type="ChEBI" id="CHEBI:59789"/>
        <dbReference type="ChEBI" id="CHEBI:90615"/>
        <dbReference type="ChEBI" id="CHEBI:90616"/>
        <dbReference type="EC" id="2.1.1.72"/>
    </reaction>
</comment>
<evidence type="ECO:0000256" key="6">
    <source>
        <dbReference type="ARBA" id="ARBA00022747"/>
    </source>
</evidence>
<evidence type="ECO:0000313" key="10">
    <source>
        <dbReference type="Proteomes" id="UP000017938"/>
    </source>
</evidence>
<dbReference type="GO" id="GO:0009007">
    <property type="term" value="F:site-specific DNA-methyltransferase (adenine-specific) activity"/>
    <property type="evidence" value="ECO:0007669"/>
    <property type="project" value="UniProtKB-EC"/>
</dbReference>
<dbReference type="EC" id="2.1.1.72" evidence="2"/>
<dbReference type="EMBL" id="CBFW010000024">
    <property type="protein sequence ID" value="CDC70195.1"/>
    <property type="molecule type" value="Genomic_DNA"/>
</dbReference>
<dbReference type="PANTHER" id="PTHR42933">
    <property type="entry name" value="SLR6095 PROTEIN"/>
    <property type="match status" value="1"/>
</dbReference>
<comment type="similarity">
    <text evidence="1">Belongs to the N(4)/N(6)-methyltransferase family.</text>
</comment>
<proteinExistence type="inferred from homology"/>
<evidence type="ECO:0000256" key="5">
    <source>
        <dbReference type="ARBA" id="ARBA00022691"/>
    </source>
</evidence>
<reference evidence="9" key="1">
    <citation type="submission" date="2012-11" db="EMBL/GenBank/DDBJ databases">
        <title>Dependencies among metagenomic species, viruses, plasmids and units of genetic variation.</title>
        <authorList>
            <person name="Nielsen H.B."/>
            <person name="Almeida M."/>
            <person name="Juncker A.S."/>
            <person name="Rasmussen S."/>
            <person name="Li J."/>
            <person name="Sunagawa S."/>
            <person name="Plichta D."/>
            <person name="Gautier L."/>
            <person name="Le Chatelier E."/>
            <person name="Peletier E."/>
            <person name="Bonde I."/>
            <person name="Nielsen T."/>
            <person name="Manichanh C."/>
            <person name="Arumugam M."/>
            <person name="Batto J."/>
            <person name="Santos M.B.Q.D."/>
            <person name="Blom N."/>
            <person name="Borruel N."/>
            <person name="Burgdorf K.S."/>
            <person name="Boumezbeur F."/>
            <person name="Casellas F."/>
            <person name="Dore J."/>
            <person name="Guarner F."/>
            <person name="Hansen T."/>
            <person name="Hildebrand F."/>
            <person name="Kaas R.S."/>
            <person name="Kennedy S."/>
            <person name="Kristiansen K."/>
            <person name="Kultima J.R."/>
            <person name="Leonard P."/>
            <person name="Levenez F."/>
            <person name="Lund O."/>
            <person name="Moumen B."/>
            <person name="Le Paslier D."/>
            <person name="Pons N."/>
            <person name="Pedersen O."/>
            <person name="Prifti E."/>
            <person name="Qin J."/>
            <person name="Raes J."/>
            <person name="Tap J."/>
            <person name="Tims S."/>
            <person name="Ussery D.W."/>
            <person name="Yamada T."/>
            <person name="MetaHit consortium"/>
            <person name="Renault P."/>
            <person name="Sicheritz-Ponten T."/>
            <person name="Bork P."/>
            <person name="Wang J."/>
            <person name="Brunak S."/>
            <person name="Ehrlich S.D."/>
        </authorList>
    </citation>
    <scope>NUCLEOTIDE SEQUENCE [LARGE SCALE GENOMIC DNA]</scope>
</reference>
<dbReference type="Gene3D" id="1.20.1260.30">
    <property type="match status" value="1"/>
</dbReference>
<evidence type="ECO:0000256" key="7">
    <source>
        <dbReference type="ARBA" id="ARBA00047942"/>
    </source>
</evidence>
<dbReference type="InterPro" id="IPR038333">
    <property type="entry name" value="T1MK-like_N_sf"/>
</dbReference>
<dbReference type="Pfam" id="PF12161">
    <property type="entry name" value="HsdM_N"/>
    <property type="match status" value="1"/>
</dbReference>
<keyword evidence="4" id="KW-0808">Transferase</keyword>
<evidence type="ECO:0000256" key="2">
    <source>
        <dbReference type="ARBA" id="ARBA00011900"/>
    </source>
</evidence>
<keyword evidence="3" id="KW-0489">Methyltransferase</keyword>
<name>R6TD87_9BACT</name>
<organism evidence="9 10">
    <name type="scientific">Candidatus Colimorpha enterica</name>
    <dbReference type="NCBI Taxonomy" id="3083063"/>
    <lineage>
        <taxon>Bacteria</taxon>
        <taxon>Pseudomonadati</taxon>
        <taxon>Bacteroidota</taxon>
        <taxon>Bacteroidia</taxon>
        <taxon>Bacteroidales</taxon>
        <taxon>Candidatus Colimorpha</taxon>
    </lineage>
</organism>
<dbReference type="Proteomes" id="UP000017938">
    <property type="component" value="Unassembled WGS sequence"/>
</dbReference>
<evidence type="ECO:0000256" key="3">
    <source>
        <dbReference type="ARBA" id="ARBA00022603"/>
    </source>
</evidence>
<protein>
    <recommendedName>
        <fullName evidence="2">site-specific DNA-methyltransferase (adenine-specific)</fullName>
        <ecNumber evidence="2">2.1.1.72</ecNumber>
    </recommendedName>
</protein>
<comment type="caution">
    <text evidence="9">The sequence shown here is derived from an EMBL/GenBank/DDBJ whole genome shotgun (WGS) entry which is preliminary data.</text>
</comment>
<gene>
    <name evidence="9" type="ORF">BN580_00029</name>
</gene>
<dbReference type="InterPro" id="IPR022749">
    <property type="entry name" value="D12N6_MeTrfase_N"/>
</dbReference>
<dbReference type="SUPFAM" id="SSF53335">
    <property type="entry name" value="S-adenosyl-L-methionine-dependent methyltransferases"/>
    <property type="match status" value="1"/>
</dbReference>
<dbReference type="AlphaFoldDB" id="R6TD87"/>
<dbReference type="InterPro" id="IPR051537">
    <property type="entry name" value="DNA_Adenine_Mtase"/>
</dbReference>
<dbReference type="InterPro" id="IPR029063">
    <property type="entry name" value="SAM-dependent_MTases_sf"/>
</dbReference>
<dbReference type="STRING" id="1263015.BN580_00029"/>
<evidence type="ECO:0000313" key="9">
    <source>
        <dbReference type="EMBL" id="CDC70195.1"/>
    </source>
</evidence>
<accession>R6TD87</accession>
<dbReference type="GO" id="GO:0032259">
    <property type="term" value="P:methylation"/>
    <property type="evidence" value="ECO:0007669"/>
    <property type="project" value="UniProtKB-KW"/>
</dbReference>
<evidence type="ECO:0000256" key="1">
    <source>
        <dbReference type="ARBA" id="ARBA00006594"/>
    </source>
</evidence>
<feature type="domain" description="N6 adenine-specific DNA methyltransferase N-terminal" evidence="8">
    <location>
        <begin position="10"/>
        <end position="103"/>
    </location>
</feature>
<dbReference type="PANTHER" id="PTHR42933:SF3">
    <property type="entry name" value="TYPE I RESTRICTION ENZYME MJAVIII METHYLASE SUBUNIT"/>
    <property type="match status" value="1"/>
</dbReference>
<evidence type="ECO:0000256" key="4">
    <source>
        <dbReference type="ARBA" id="ARBA00022679"/>
    </source>
</evidence>
<keyword evidence="6" id="KW-0680">Restriction system</keyword>
<evidence type="ECO:0000259" key="8">
    <source>
        <dbReference type="Pfam" id="PF12161"/>
    </source>
</evidence>